<evidence type="ECO:0000259" key="1">
    <source>
        <dbReference type="Pfam" id="PF07969"/>
    </source>
</evidence>
<feature type="domain" description="Amidohydrolase 3" evidence="1">
    <location>
        <begin position="52"/>
        <end position="525"/>
    </location>
</feature>
<accession>A0ABV8VX45</accession>
<dbReference type="InterPro" id="IPR033932">
    <property type="entry name" value="YtcJ-like"/>
</dbReference>
<keyword evidence="3" id="KW-1185">Reference proteome</keyword>
<dbReference type="EMBL" id="JBHSDV010000003">
    <property type="protein sequence ID" value="MFC4388216.1"/>
    <property type="molecule type" value="Genomic_DNA"/>
</dbReference>
<gene>
    <name evidence="2" type="ORF">ACFOZ1_10435</name>
</gene>
<sequence>MSTLWYGGKIYTMTEENDIVEAVVTDNGKIIDLGNKETLIHMYKDKITKWEDLNGSVMYPGFVDSHLHIIGHGEKLMHIDLSQMQSKEEVLEKVAERATELDMDEWLIAEGWNENQWDEKEIIHRKELDSVCKDNPVMLTRICRHAVIVNSKALQLAHICKDTENPQGGKIIKDDSGEPTGYLLDQAQELIKNVIPPISDQLLRKTTERAIQDLLSKGLVGGHTEDLAYYDGFARTLQAYQSILPSTFLFRAHLLVHHEVFQEMIQSGYVYGDGGEYTELGAMKIFSDGALGGRTAWLSEAYEDDSNNKGIPIHHQDDLEKLIIQARKQNHPIAIHAIGDKASEVVAKLIKKYPLTNGLRDRIIHAQVTNPDVIQLLKEIDVVLDIQPTFVASDFPWVIERIGESRAKQAYAWKTFLENGIHCAAGSDAPIEEVHPLLGIDAFVNRVSSIDNQTYYPEQCLSVYEAVSLYTKGSAYVIGHEHDRGMIAKGYVADFTLLAEDLFAIDPIHIKDVQVVGTIVNEQWMYKRQES</sequence>
<dbReference type="SUPFAM" id="SSF51338">
    <property type="entry name" value="Composite domain of metallo-dependent hydrolases"/>
    <property type="match status" value="1"/>
</dbReference>
<keyword evidence="2" id="KW-0378">Hydrolase</keyword>
<evidence type="ECO:0000313" key="3">
    <source>
        <dbReference type="Proteomes" id="UP001595880"/>
    </source>
</evidence>
<dbReference type="SUPFAM" id="SSF51556">
    <property type="entry name" value="Metallo-dependent hydrolases"/>
    <property type="match status" value="1"/>
</dbReference>
<dbReference type="EC" id="3.5.-.-" evidence="2"/>
<name>A0ABV8VX45_9BACI</name>
<dbReference type="Gene3D" id="3.10.310.70">
    <property type="match status" value="1"/>
</dbReference>
<dbReference type="Pfam" id="PF07969">
    <property type="entry name" value="Amidohydro_3"/>
    <property type="match status" value="1"/>
</dbReference>
<dbReference type="PANTHER" id="PTHR22642">
    <property type="entry name" value="IMIDAZOLONEPROPIONASE"/>
    <property type="match status" value="1"/>
</dbReference>
<dbReference type="Gene3D" id="2.30.40.10">
    <property type="entry name" value="Urease, subunit C, domain 1"/>
    <property type="match status" value="1"/>
</dbReference>
<dbReference type="InterPro" id="IPR013108">
    <property type="entry name" value="Amidohydro_3"/>
</dbReference>
<dbReference type="InterPro" id="IPR032466">
    <property type="entry name" value="Metal_Hydrolase"/>
</dbReference>
<dbReference type="Gene3D" id="3.20.20.140">
    <property type="entry name" value="Metal-dependent hydrolases"/>
    <property type="match status" value="1"/>
</dbReference>
<dbReference type="GO" id="GO:0016787">
    <property type="term" value="F:hydrolase activity"/>
    <property type="evidence" value="ECO:0007669"/>
    <property type="project" value="UniProtKB-KW"/>
</dbReference>
<evidence type="ECO:0000313" key="2">
    <source>
        <dbReference type="EMBL" id="MFC4388216.1"/>
    </source>
</evidence>
<dbReference type="RefSeq" id="WP_390199089.1">
    <property type="nucleotide sequence ID" value="NZ_JBHSDV010000003.1"/>
</dbReference>
<comment type="caution">
    <text evidence="2">The sequence shown here is derived from an EMBL/GenBank/DDBJ whole genome shotgun (WGS) entry which is preliminary data.</text>
</comment>
<proteinExistence type="predicted"/>
<reference evidence="3" key="1">
    <citation type="journal article" date="2019" name="Int. J. Syst. Evol. Microbiol.">
        <title>The Global Catalogue of Microorganisms (GCM) 10K type strain sequencing project: providing services to taxonomists for standard genome sequencing and annotation.</title>
        <authorList>
            <consortium name="The Broad Institute Genomics Platform"/>
            <consortium name="The Broad Institute Genome Sequencing Center for Infectious Disease"/>
            <person name="Wu L."/>
            <person name="Ma J."/>
        </authorList>
    </citation>
    <scope>NUCLEOTIDE SEQUENCE [LARGE SCALE GENOMIC DNA]</scope>
    <source>
        <strain evidence="3">KACC 14058</strain>
    </source>
</reference>
<dbReference type="InterPro" id="IPR011059">
    <property type="entry name" value="Metal-dep_hydrolase_composite"/>
</dbReference>
<dbReference type="PANTHER" id="PTHR22642:SF2">
    <property type="entry name" value="PROTEIN LONG AFTER FAR-RED 3"/>
    <property type="match status" value="1"/>
</dbReference>
<organism evidence="2 3">
    <name type="scientific">Gracilibacillus marinus</name>
    <dbReference type="NCBI Taxonomy" id="630535"/>
    <lineage>
        <taxon>Bacteria</taxon>
        <taxon>Bacillati</taxon>
        <taxon>Bacillota</taxon>
        <taxon>Bacilli</taxon>
        <taxon>Bacillales</taxon>
        <taxon>Bacillaceae</taxon>
        <taxon>Gracilibacillus</taxon>
    </lineage>
</organism>
<dbReference type="CDD" id="cd01300">
    <property type="entry name" value="YtcJ_like"/>
    <property type="match status" value="1"/>
</dbReference>
<dbReference type="Proteomes" id="UP001595880">
    <property type="component" value="Unassembled WGS sequence"/>
</dbReference>
<protein>
    <submittedName>
        <fullName evidence="2">Amidohydrolase</fullName>
        <ecNumber evidence="2">3.5.-.-</ecNumber>
    </submittedName>
</protein>